<gene>
    <name evidence="2" type="ORF">GCM10025870_21750</name>
</gene>
<protein>
    <recommendedName>
        <fullName evidence="1">DUF4097 domain-containing protein</fullName>
    </recommendedName>
</protein>
<evidence type="ECO:0000313" key="3">
    <source>
        <dbReference type="Proteomes" id="UP001321477"/>
    </source>
</evidence>
<dbReference type="Proteomes" id="UP001321477">
    <property type="component" value="Chromosome"/>
</dbReference>
<evidence type="ECO:0000313" key="2">
    <source>
        <dbReference type="EMBL" id="BDZ55102.1"/>
    </source>
</evidence>
<sequence length="222" mass="22680">MIGPPRTLSDDAAVGESITAIRIDDPVGSVRVIATAGTSGASLERTLRYRGADRRFDATHSVEGDTLVLGGCGRNCSASYVLEVPEGVDVTGRTSDGAIELTGVGEVEVATSNGRIELDGVSGGVDVETSNGRIAGRGLEGDGIRASTSNGAIELTLGVAQDVVASTSNGAIDVTVPRGAGFSIETETSNGRVEIDVDEDRDGDHHLDLRTSNGSIRVVEGG</sequence>
<proteinExistence type="predicted"/>
<dbReference type="Pfam" id="PF13349">
    <property type="entry name" value="DUF4097"/>
    <property type="match status" value="1"/>
</dbReference>
<name>A0ABN6YCJ2_9MICO</name>
<keyword evidence="3" id="KW-1185">Reference proteome</keyword>
<accession>A0ABN6YCJ2</accession>
<reference evidence="3" key="1">
    <citation type="journal article" date="2019" name="Int. J. Syst. Evol. Microbiol.">
        <title>The Global Catalogue of Microorganisms (GCM) 10K type strain sequencing project: providing services to taxonomists for standard genome sequencing and annotation.</title>
        <authorList>
            <consortium name="The Broad Institute Genomics Platform"/>
            <consortium name="The Broad Institute Genome Sequencing Center for Infectious Disease"/>
            <person name="Wu L."/>
            <person name="Ma J."/>
        </authorList>
    </citation>
    <scope>NUCLEOTIDE SEQUENCE [LARGE SCALE GENOMIC DNA]</scope>
    <source>
        <strain evidence="3">NBRC 109019</strain>
    </source>
</reference>
<dbReference type="EMBL" id="AP027734">
    <property type="protein sequence ID" value="BDZ55102.1"/>
    <property type="molecule type" value="Genomic_DNA"/>
</dbReference>
<dbReference type="InterPro" id="IPR025164">
    <property type="entry name" value="Toastrack_DUF4097"/>
</dbReference>
<evidence type="ECO:0000259" key="1">
    <source>
        <dbReference type="Pfam" id="PF13349"/>
    </source>
</evidence>
<feature type="domain" description="DUF4097" evidence="1">
    <location>
        <begin position="92"/>
        <end position="217"/>
    </location>
</feature>
<organism evidence="2 3">
    <name type="scientific">Agromyces marinus</name>
    <dbReference type="NCBI Taxonomy" id="1389020"/>
    <lineage>
        <taxon>Bacteria</taxon>
        <taxon>Bacillati</taxon>
        <taxon>Actinomycetota</taxon>
        <taxon>Actinomycetes</taxon>
        <taxon>Micrococcales</taxon>
        <taxon>Microbacteriaceae</taxon>
        <taxon>Agromyces</taxon>
    </lineage>
</organism>